<dbReference type="GO" id="GO:0050660">
    <property type="term" value="F:flavin adenine dinucleotide binding"/>
    <property type="evidence" value="ECO:0007669"/>
    <property type="project" value="InterPro"/>
</dbReference>
<dbReference type="Pfam" id="PF08031">
    <property type="entry name" value="BBE"/>
    <property type="match status" value="1"/>
</dbReference>
<protein>
    <recommendedName>
        <fullName evidence="3">Berberine/berberine-like domain-containing protein</fullName>
    </recommendedName>
</protein>
<comment type="caution">
    <text evidence="4">The sequence shown here is derived from an EMBL/GenBank/DDBJ whole genome shotgun (WGS) entry which is preliminary data.</text>
</comment>
<dbReference type="AlphaFoldDB" id="A0AAP0EDW5"/>
<dbReference type="Proteomes" id="UP001417504">
    <property type="component" value="Unassembled WGS sequence"/>
</dbReference>
<accession>A0AAP0EDW5</accession>
<organism evidence="4 5">
    <name type="scientific">Stephania japonica</name>
    <dbReference type="NCBI Taxonomy" id="461633"/>
    <lineage>
        <taxon>Eukaryota</taxon>
        <taxon>Viridiplantae</taxon>
        <taxon>Streptophyta</taxon>
        <taxon>Embryophyta</taxon>
        <taxon>Tracheophyta</taxon>
        <taxon>Spermatophyta</taxon>
        <taxon>Magnoliopsida</taxon>
        <taxon>Ranunculales</taxon>
        <taxon>Menispermaceae</taxon>
        <taxon>Menispermoideae</taxon>
        <taxon>Cissampelideae</taxon>
        <taxon>Stephania</taxon>
    </lineage>
</organism>
<evidence type="ECO:0000256" key="1">
    <source>
        <dbReference type="ARBA" id="ARBA00022630"/>
    </source>
</evidence>
<dbReference type="GO" id="GO:0016491">
    <property type="term" value="F:oxidoreductase activity"/>
    <property type="evidence" value="ECO:0007669"/>
    <property type="project" value="InterPro"/>
</dbReference>
<dbReference type="EMBL" id="JBBNAE010000010">
    <property type="protein sequence ID" value="KAK9091540.1"/>
    <property type="molecule type" value="Genomic_DNA"/>
</dbReference>
<evidence type="ECO:0000313" key="5">
    <source>
        <dbReference type="Proteomes" id="UP001417504"/>
    </source>
</evidence>
<keyword evidence="5" id="KW-1185">Reference proteome</keyword>
<reference evidence="4 5" key="1">
    <citation type="submission" date="2024-01" db="EMBL/GenBank/DDBJ databases">
        <title>Genome assemblies of Stephania.</title>
        <authorList>
            <person name="Yang L."/>
        </authorList>
    </citation>
    <scope>NUCLEOTIDE SEQUENCE [LARGE SCALE GENOMIC DNA]</scope>
    <source>
        <strain evidence="4">QJT</strain>
        <tissue evidence="4">Leaf</tissue>
    </source>
</reference>
<dbReference type="Gene3D" id="3.40.462.20">
    <property type="match status" value="1"/>
</dbReference>
<evidence type="ECO:0000256" key="2">
    <source>
        <dbReference type="ARBA" id="ARBA00022827"/>
    </source>
</evidence>
<evidence type="ECO:0000313" key="4">
    <source>
        <dbReference type="EMBL" id="KAK9091540.1"/>
    </source>
</evidence>
<keyword evidence="1" id="KW-0285">Flavoprotein</keyword>
<sequence>MPEFVLQGIWRRFSEVDNPVLIIAPYGGRMAEIAHRDGNIYQLGYEVQWKKGENSTKRIEWMRRLYEYMTPYFSKSPREAYLNYRDLDLGRNGIDGSASYEEAKICGVKYFKNNFDRLVEVKSKVDPNNFFSNEHSIPLLK</sequence>
<proteinExistence type="predicted"/>
<evidence type="ECO:0000259" key="3">
    <source>
        <dbReference type="Pfam" id="PF08031"/>
    </source>
</evidence>
<dbReference type="InterPro" id="IPR016169">
    <property type="entry name" value="FAD-bd_PCMH_sub2"/>
</dbReference>
<dbReference type="Gene3D" id="3.30.465.10">
    <property type="match status" value="1"/>
</dbReference>
<dbReference type="PANTHER" id="PTHR32448">
    <property type="entry name" value="OS08G0158400 PROTEIN"/>
    <property type="match status" value="1"/>
</dbReference>
<dbReference type="InterPro" id="IPR012951">
    <property type="entry name" value="BBE"/>
</dbReference>
<name>A0AAP0EDW5_9MAGN</name>
<keyword evidence="2" id="KW-0274">FAD</keyword>
<feature type="domain" description="Berberine/berberine-like" evidence="3">
    <location>
        <begin position="80"/>
        <end position="138"/>
    </location>
</feature>
<gene>
    <name evidence="4" type="ORF">Sjap_024717</name>
</gene>